<evidence type="ECO:0000256" key="2">
    <source>
        <dbReference type="ARBA" id="ARBA00022801"/>
    </source>
</evidence>
<dbReference type="PATRIC" id="fig|213810.4.peg.1494"/>
<dbReference type="InterPro" id="IPR036966">
    <property type="entry name" value="CBM3_sf"/>
</dbReference>
<evidence type="ECO:0000313" key="11">
    <source>
        <dbReference type="Proteomes" id="UP000007054"/>
    </source>
</evidence>
<keyword evidence="5 6" id="KW-0624">Polysaccharide degradation</keyword>
<evidence type="ECO:0000256" key="5">
    <source>
        <dbReference type="ARBA" id="ARBA00023326"/>
    </source>
</evidence>
<evidence type="ECO:0000313" key="10">
    <source>
        <dbReference type="EMBL" id="CBL17683.1"/>
    </source>
</evidence>
<dbReference type="Pfam" id="PF00404">
    <property type="entry name" value="Dockerin_1"/>
    <property type="match status" value="1"/>
</dbReference>
<dbReference type="EMBL" id="FP929052">
    <property type="protein sequence ID" value="CBL17683.1"/>
    <property type="molecule type" value="Genomic_DNA"/>
</dbReference>
<keyword evidence="2 6" id="KW-0378">Hydrolase</keyword>
<organism evidence="10 11">
    <name type="scientific">Ruminococcus champanellensis (strain DSM 18848 / JCM 17042 / KCTC 15320 / 18P13)</name>
    <dbReference type="NCBI Taxonomy" id="213810"/>
    <lineage>
        <taxon>Bacteria</taxon>
        <taxon>Bacillati</taxon>
        <taxon>Bacillota</taxon>
        <taxon>Clostridia</taxon>
        <taxon>Eubacteriales</taxon>
        <taxon>Oscillospiraceae</taxon>
        <taxon>Ruminococcus</taxon>
    </lineage>
</organism>
<dbReference type="GO" id="GO:0030248">
    <property type="term" value="F:cellulose binding"/>
    <property type="evidence" value="ECO:0007669"/>
    <property type="project" value="InterPro"/>
</dbReference>
<dbReference type="STRING" id="213810.RUM_15950"/>
<dbReference type="InterPro" id="IPR018247">
    <property type="entry name" value="EF_Hand_1_Ca_BS"/>
</dbReference>
<dbReference type="GeneID" id="83156308"/>
<dbReference type="InterPro" id="IPR012341">
    <property type="entry name" value="6hp_glycosidase-like_sf"/>
</dbReference>
<evidence type="ECO:0000259" key="9">
    <source>
        <dbReference type="PROSITE" id="PS51766"/>
    </source>
</evidence>
<dbReference type="InterPro" id="IPR008965">
    <property type="entry name" value="CBM2/CBM3_carb-bd_dom_sf"/>
</dbReference>
<comment type="catalytic activity">
    <reaction evidence="7">
        <text>Endohydrolysis of (1-&gt;4)-beta-D-glucosidic linkages in cellulose, lichenin and cereal beta-D-glucans.</text>
        <dbReference type="EC" id="3.2.1.4"/>
    </reaction>
</comment>
<dbReference type="InterPro" id="IPR033126">
    <property type="entry name" value="Glyco_hydro_9_Asp/Glu_AS"/>
</dbReference>
<dbReference type="KEGG" id="rch:RUM_15950"/>
<dbReference type="EC" id="3.2.1.4" evidence="7"/>
<dbReference type="GO" id="GO:0008810">
    <property type="term" value="F:cellulase activity"/>
    <property type="evidence" value="ECO:0007669"/>
    <property type="project" value="UniProtKB-EC"/>
</dbReference>
<dbReference type="CAZy" id="GH9">
    <property type="family name" value="Glycoside Hydrolase Family 9"/>
</dbReference>
<accession>D4LDI8</accession>
<feature type="active site" evidence="6">
    <location>
        <position position="461"/>
    </location>
</feature>
<keyword evidence="3 6" id="KW-0119">Carbohydrate metabolism</keyword>
<evidence type="ECO:0000256" key="6">
    <source>
        <dbReference type="PROSITE-ProRule" id="PRU10060"/>
    </source>
</evidence>
<dbReference type="InterPro" id="IPR036439">
    <property type="entry name" value="Dockerin_dom_sf"/>
</dbReference>
<dbReference type="SMART" id="SM01067">
    <property type="entry name" value="CBM_3"/>
    <property type="match status" value="1"/>
</dbReference>
<dbReference type="HOGENOM" id="CLU_008926_0_2_9"/>
<gene>
    <name evidence="10" type="ordered locus">RUM_15950</name>
</gene>
<keyword evidence="11" id="KW-1185">Reference proteome</keyword>
<dbReference type="CDD" id="cd14256">
    <property type="entry name" value="Dockerin_I"/>
    <property type="match status" value="1"/>
</dbReference>
<feature type="domain" description="CBM3" evidence="8">
    <location>
        <begin position="495"/>
        <end position="656"/>
    </location>
</feature>
<dbReference type="PROSITE" id="PS51172">
    <property type="entry name" value="CBM3"/>
    <property type="match status" value="1"/>
</dbReference>
<proteinExistence type="inferred from homology"/>
<evidence type="ECO:0000256" key="3">
    <source>
        <dbReference type="ARBA" id="ARBA00023277"/>
    </source>
</evidence>
<dbReference type="SUPFAM" id="SSF63446">
    <property type="entry name" value="Type I dockerin domain"/>
    <property type="match status" value="1"/>
</dbReference>
<reference evidence="10" key="2">
    <citation type="submission" date="2010-03" db="EMBL/GenBank/DDBJ databases">
        <authorList>
            <person name="Pajon A."/>
        </authorList>
    </citation>
    <scope>NUCLEOTIDE SEQUENCE</scope>
    <source>
        <strain evidence="10">Type strain: 18P13</strain>
    </source>
</reference>
<dbReference type="GO" id="GO:0030245">
    <property type="term" value="P:cellulose catabolic process"/>
    <property type="evidence" value="ECO:0007669"/>
    <property type="project" value="UniProtKB-KW"/>
</dbReference>
<dbReference type="Pfam" id="PF00759">
    <property type="entry name" value="Glyco_hydro_9"/>
    <property type="match status" value="1"/>
</dbReference>
<reference evidence="10" key="1">
    <citation type="submission" date="2010-03" db="EMBL/GenBank/DDBJ databases">
        <title>The genome sequence of Ruminococcus sp. 18P13.</title>
        <authorList>
            <consortium name="metaHIT consortium -- http://www.metahit.eu/"/>
            <person name="Pajon A."/>
            <person name="Turner K."/>
            <person name="Parkhill J."/>
            <person name="Bernalier A."/>
        </authorList>
    </citation>
    <scope>NUCLEOTIDE SEQUENCE [LARGE SCALE GENOMIC DNA]</scope>
    <source>
        <strain evidence="10">Type strain: 18P13</strain>
    </source>
</reference>
<dbReference type="InterPro" id="IPR002105">
    <property type="entry name" value="Dockerin_1_rpt"/>
</dbReference>
<evidence type="ECO:0000259" key="8">
    <source>
        <dbReference type="PROSITE" id="PS51172"/>
    </source>
</evidence>
<evidence type="ECO:0000256" key="1">
    <source>
        <dbReference type="ARBA" id="ARBA00022729"/>
    </source>
</evidence>
<dbReference type="Pfam" id="PF00942">
    <property type="entry name" value="CBM_3"/>
    <property type="match status" value="1"/>
</dbReference>
<dbReference type="SUPFAM" id="SSF48208">
    <property type="entry name" value="Six-hairpin glycosidases"/>
    <property type="match status" value="1"/>
</dbReference>
<dbReference type="InterPro" id="IPR001701">
    <property type="entry name" value="Glyco_hydro_9"/>
</dbReference>
<evidence type="ECO:0000256" key="4">
    <source>
        <dbReference type="ARBA" id="ARBA00023295"/>
    </source>
</evidence>
<keyword evidence="7" id="KW-0136">Cellulose degradation</keyword>
<dbReference type="PANTHER" id="PTHR22298">
    <property type="entry name" value="ENDO-1,4-BETA-GLUCANASE"/>
    <property type="match status" value="1"/>
</dbReference>
<dbReference type="InterPro" id="IPR008928">
    <property type="entry name" value="6-hairpin_glycosidase_sf"/>
</dbReference>
<dbReference type="SUPFAM" id="SSF49384">
    <property type="entry name" value="Carbohydrate-binding domain"/>
    <property type="match status" value="1"/>
</dbReference>
<feature type="active site" evidence="6">
    <location>
        <position position="452"/>
    </location>
</feature>
<keyword evidence="1 7" id="KW-0732">Signal</keyword>
<dbReference type="PROSITE" id="PS00698">
    <property type="entry name" value="GH9_3"/>
    <property type="match status" value="1"/>
</dbReference>
<sequence length="733" mass="82111">MNLKAKWLAALLTTGAICGTIAAAPKSALLQIQVASAANTYNYVEAMQKSLFFYQVQQSGPLADWNEVSWRADCMMNDYVTGGWFDAGDHIKFALTNAYSSAMLAWGVLEYEQGLKDAGLLDMYRKNLQFSLDFLVGCDLGDEVVYQIGEIGFDHKWWGSAEVYMRKYELMQGETERPYYTTKDSNVTGEMAAALAAGYLVFKDSDPALAKTYLEHAENCFKIADTTRDHKNTPASDDMYPSSHFYDELFWAANWMYKATGEQKYLDLCESDYIPNLGKEDQSTEMKYTWGMCWDDVQQGGTLLYALNTGDATWKEQFRKHLEYWTTGYGGKQINHTPDGLAWLTNWGSLRHATTTAFMAYVAADELFSGTADADKYTQFADTQMNYCFGDNDSKFSYVIGMGDTYPKAWHHRTSSGVWDDQWTMLGEEKEYAHVLYGALVGGPGQSGTFNDKVNSYENTEVAIDYNAGYTAALCAMIQKYGGEQLTNFPPEETPKWDEFFIEAAVNQSSESYTEVKVLATNHSAWPARLIKNLSYRYYFDISEILAAGLTVDDITVRIGYDEYSTTQISKPIQYDGNVYYVEITYPDGTVICPSGQSEHQAELQFRISVPDASKCWDATNDYSFEGLGKSGNECVKTERITMYDSGKLIYGVEPDGTTPDDNPAVTTTSEEDVLLGDVDCNGKVNVQDYVLLKQFMVKKAEITAKGGVNADMNQDRALTVSDCVLLARKLLS</sequence>
<dbReference type="Gene3D" id="1.10.1330.10">
    <property type="entry name" value="Dockerin domain"/>
    <property type="match status" value="1"/>
</dbReference>
<dbReference type="BioCyc" id="RCHA213810:RUM_RS07760-MONOMER"/>
<keyword evidence="4 6" id="KW-0326">Glycosidase</keyword>
<dbReference type="RefSeq" id="WP_015558589.1">
    <property type="nucleotide sequence ID" value="NC_021039.1"/>
</dbReference>
<feature type="chain" id="PRO_5039744602" description="Endoglucanase" evidence="7">
    <location>
        <begin position="24"/>
        <end position="733"/>
    </location>
</feature>
<dbReference type="InterPro" id="IPR016134">
    <property type="entry name" value="Dockerin_dom"/>
</dbReference>
<feature type="domain" description="Dockerin" evidence="9">
    <location>
        <begin position="672"/>
        <end position="733"/>
    </location>
</feature>
<feature type="signal peptide" evidence="7">
    <location>
        <begin position="1"/>
        <end position="23"/>
    </location>
</feature>
<dbReference type="Gene3D" id="1.50.10.10">
    <property type="match status" value="1"/>
</dbReference>
<dbReference type="PROSITE" id="PS00018">
    <property type="entry name" value="EF_HAND_1"/>
    <property type="match status" value="1"/>
</dbReference>
<dbReference type="PROSITE" id="PS51766">
    <property type="entry name" value="DOCKERIN"/>
    <property type="match status" value="1"/>
</dbReference>
<name>D4LDI8_RUMC1</name>
<dbReference type="CAZy" id="CBM3">
    <property type="family name" value="Carbohydrate-Binding Module Family 3"/>
</dbReference>
<dbReference type="Proteomes" id="UP000007054">
    <property type="component" value="Chromosome"/>
</dbReference>
<evidence type="ECO:0000256" key="7">
    <source>
        <dbReference type="RuleBase" id="RU361166"/>
    </source>
</evidence>
<dbReference type="InterPro" id="IPR001956">
    <property type="entry name" value="CBM3"/>
</dbReference>
<dbReference type="Gene3D" id="2.60.40.710">
    <property type="entry name" value="Endoglucanase-like"/>
    <property type="match status" value="1"/>
</dbReference>
<comment type="similarity">
    <text evidence="6 7">Belongs to the glycosyl hydrolase 9 (cellulase E) family.</text>
</comment>
<protein>
    <recommendedName>
        <fullName evidence="7">Endoglucanase</fullName>
        <ecNumber evidence="7">3.2.1.4</ecNumber>
    </recommendedName>
</protein>
<dbReference type="AlphaFoldDB" id="D4LDI8"/>